<evidence type="ECO:0000313" key="1">
    <source>
        <dbReference type="EMBL" id="PWW32571.1"/>
    </source>
</evidence>
<comment type="caution">
    <text evidence="1">The sequence shown here is derived from an EMBL/GenBank/DDBJ whole genome shotgun (WGS) entry which is preliminary data.</text>
</comment>
<gene>
    <name evidence="1" type="ORF">DFO73_101836</name>
</gene>
<evidence type="ECO:0000313" key="2">
    <source>
        <dbReference type="Proteomes" id="UP000247150"/>
    </source>
</evidence>
<sequence>MVFLKNGTRFDLVNPLHLNKRLPRLLKEYKAARIHWEKIL</sequence>
<organism evidence="1 2">
    <name type="scientific">Cytobacillus oceanisediminis</name>
    <dbReference type="NCBI Taxonomy" id="665099"/>
    <lineage>
        <taxon>Bacteria</taxon>
        <taxon>Bacillati</taxon>
        <taxon>Bacillota</taxon>
        <taxon>Bacilli</taxon>
        <taxon>Bacillales</taxon>
        <taxon>Bacillaceae</taxon>
        <taxon>Cytobacillus</taxon>
    </lineage>
</organism>
<protein>
    <submittedName>
        <fullName evidence="1">Uncharacterized protein</fullName>
    </submittedName>
</protein>
<proteinExistence type="predicted"/>
<dbReference type="AlphaFoldDB" id="A0A2V3A8T2"/>
<reference evidence="1 2" key="1">
    <citation type="submission" date="2018-05" db="EMBL/GenBank/DDBJ databases">
        <title>Freshwater and sediment microbial communities from various areas in North America, analyzing microbe dynamics in response to fracking.</title>
        <authorList>
            <person name="Lamendella R."/>
        </authorList>
    </citation>
    <scope>NUCLEOTIDE SEQUENCE [LARGE SCALE GENOMIC DNA]</scope>
    <source>
        <strain evidence="1 2">15_TX</strain>
    </source>
</reference>
<accession>A0A2V3A8T2</accession>
<dbReference type="EMBL" id="QGTW01000001">
    <property type="protein sequence ID" value="PWW32571.1"/>
    <property type="molecule type" value="Genomic_DNA"/>
</dbReference>
<dbReference type="Proteomes" id="UP000247150">
    <property type="component" value="Unassembled WGS sequence"/>
</dbReference>
<name>A0A2V3A8T2_9BACI</name>